<gene>
    <name evidence="2" type="ORF">ABMA28_009606</name>
</gene>
<protein>
    <submittedName>
        <fullName evidence="2">Uncharacterized protein</fullName>
    </submittedName>
</protein>
<dbReference type="SMART" id="SM00696">
    <property type="entry name" value="DM9"/>
    <property type="match status" value="2"/>
</dbReference>
<evidence type="ECO:0000313" key="2">
    <source>
        <dbReference type="EMBL" id="KAL0811175.1"/>
    </source>
</evidence>
<feature type="compositionally biased region" description="Pro residues" evidence="1">
    <location>
        <begin position="18"/>
        <end position="28"/>
    </location>
</feature>
<dbReference type="Proteomes" id="UP001549921">
    <property type="component" value="Unassembled WGS sequence"/>
</dbReference>
<accession>A0ABD0SAT7</accession>
<dbReference type="EMBL" id="JBEDNZ010000024">
    <property type="protein sequence ID" value="KAL0811175.1"/>
    <property type="molecule type" value="Genomic_DNA"/>
</dbReference>
<evidence type="ECO:0000256" key="1">
    <source>
        <dbReference type="SAM" id="MobiDB-lite"/>
    </source>
</evidence>
<dbReference type="Pfam" id="PF11901">
    <property type="entry name" value="DM9"/>
    <property type="match status" value="1"/>
</dbReference>
<reference evidence="2 3" key="1">
    <citation type="submission" date="2024-06" db="EMBL/GenBank/DDBJ databases">
        <title>A chromosome-level genome assembly of beet webworm, Loxostege sticticalis.</title>
        <authorList>
            <person name="Zhang Y."/>
        </authorList>
    </citation>
    <scope>NUCLEOTIDE SEQUENCE [LARGE SCALE GENOMIC DNA]</scope>
    <source>
        <strain evidence="2">AQ028</strain>
        <tissue evidence="2">Male pupae</tissue>
    </source>
</reference>
<proteinExistence type="predicted"/>
<dbReference type="InterPro" id="IPR006616">
    <property type="entry name" value="DM9_repeat"/>
</dbReference>
<evidence type="ECO:0000313" key="3">
    <source>
        <dbReference type="Proteomes" id="UP001549921"/>
    </source>
</evidence>
<comment type="caution">
    <text evidence="2">The sequence shown here is derived from an EMBL/GenBank/DDBJ whole genome shotgun (WGS) entry which is preliminary data.</text>
</comment>
<dbReference type="AlphaFoldDB" id="A0ABD0SAT7"/>
<dbReference type="PANTHER" id="PTHR31649">
    <property type="entry name" value="AGAP009604-PA"/>
    <property type="match status" value="1"/>
</dbReference>
<sequence>MSHNPGWNPPPYYGPPQWPPPPSQPHLYPPHLSGHPPPDQAAYPAVPAYPYYVPMMAVPVGMPPPPADQPNPTYITNYHYHGESSQAPPVGDPIQIVESSGDFDWIPTTSTTASHLNGKAVLGGHEGWDGSPLWVIRAWHNGDLIPGKLSVRHNSASIMFNGKEVPVQNIEVLCARPENLRWVPASNGSVPPGAIEGGRTGTGETLYVGRARYQLSVTPGKVHPSHKCCYIGFGGAEVSHRIYDVLCRIS</sequence>
<name>A0ABD0SAT7_LOXSC</name>
<organism evidence="2 3">
    <name type="scientific">Loxostege sticticalis</name>
    <name type="common">Beet webworm moth</name>
    <dbReference type="NCBI Taxonomy" id="481309"/>
    <lineage>
        <taxon>Eukaryota</taxon>
        <taxon>Metazoa</taxon>
        <taxon>Ecdysozoa</taxon>
        <taxon>Arthropoda</taxon>
        <taxon>Hexapoda</taxon>
        <taxon>Insecta</taxon>
        <taxon>Pterygota</taxon>
        <taxon>Neoptera</taxon>
        <taxon>Endopterygota</taxon>
        <taxon>Lepidoptera</taxon>
        <taxon>Glossata</taxon>
        <taxon>Ditrysia</taxon>
        <taxon>Pyraloidea</taxon>
        <taxon>Crambidae</taxon>
        <taxon>Pyraustinae</taxon>
        <taxon>Loxostege</taxon>
    </lineage>
</organism>
<feature type="region of interest" description="Disordered" evidence="1">
    <location>
        <begin position="18"/>
        <end position="39"/>
    </location>
</feature>
<dbReference type="PANTHER" id="PTHR31649:SF1">
    <property type="entry name" value="FARNESOIC ACID O-METHYL TRANSFERASE DOMAIN-CONTAINING PROTEIN"/>
    <property type="match status" value="1"/>
</dbReference>